<dbReference type="InterPro" id="IPR007568">
    <property type="entry name" value="RTA1"/>
</dbReference>
<keyword evidence="2 5" id="KW-0812">Transmembrane</keyword>
<gene>
    <name evidence="6" type="ORF">BDY21DRAFT_382552</name>
</gene>
<evidence type="ECO:0000313" key="7">
    <source>
        <dbReference type="Proteomes" id="UP000799766"/>
    </source>
</evidence>
<evidence type="ECO:0000256" key="4">
    <source>
        <dbReference type="ARBA" id="ARBA00023136"/>
    </source>
</evidence>
<name>A0A6A6NM79_9PEZI</name>
<comment type="subcellular location">
    <subcellularLocation>
        <location evidence="1">Membrane</location>
        <topology evidence="1">Multi-pass membrane protein</topology>
    </subcellularLocation>
</comment>
<dbReference type="OrthoDB" id="3358017at2759"/>
<organism evidence="6 7">
    <name type="scientific">Lineolata rhizophorae</name>
    <dbReference type="NCBI Taxonomy" id="578093"/>
    <lineage>
        <taxon>Eukaryota</taxon>
        <taxon>Fungi</taxon>
        <taxon>Dikarya</taxon>
        <taxon>Ascomycota</taxon>
        <taxon>Pezizomycotina</taxon>
        <taxon>Dothideomycetes</taxon>
        <taxon>Dothideomycetes incertae sedis</taxon>
        <taxon>Lineolatales</taxon>
        <taxon>Lineolataceae</taxon>
        <taxon>Lineolata</taxon>
    </lineage>
</organism>
<feature type="transmembrane region" description="Helical" evidence="5">
    <location>
        <begin position="210"/>
        <end position="226"/>
    </location>
</feature>
<evidence type="ECO:0000256" key="1">
    <source>
        <dbReference type="ARBA" id="ARBA00004141"/>
    </source>
</evidence>
<dbReference type="PANTHER" id="PTHR31465">
    <property type="entry name" value="PROTEIN RTA1-RELATED"/>
    <property type="match status" value="1"/>
</dbReference>
<feature type="transmembrane region" description="Helical" evidence="5">
    <location>
        <begin position="246"/>
        <end position="264"/>
    </location>
</feature>
<reference evidence="6" key="1">
    <citation type="journal article" date="2020" name="Stud. Mycol.">
        <title>101 Dothideomycetes genomes: a test case for predicting lifestyles and emergence of pathogens.</title>
        <authorList>
            <person name="Haridas S."/>
            <person name="Albert R."/>
            <person name="Binder M."/>
            <person name="Bloem J."/>
            <person name="Labutti K."/>
            <person name="Salamov A."/>
            <person name="Andreopoulos B."/>
            <person name="Baker S."/>
            <person name="Barry K."/>
            <person name="Bills G."/>
            <person name="Bluhm B."/>
            <person name="Cannon C."/>
            <person name="Castanera R."/>
            <person name="Culley D."/>
            <person name="Daum C."/>
            <person name="Ezra D."/>
            <person name="Gonzalez J."/>
            <person name="Henrissat B."/>
            <person name="Kuo A."/>
            <person name="Liang C."/>
            <person name="Lipzen A."/>
            <person name="Lutzoni F."/>
            <person name="Magnuson J."/>
            <person name="Mondo S."/>
            <person name="Nolan M."/>
            <person name="Ohm R."/>
            <person name="Pangilinan J."/>
            <person name="Park H.-J."/>
            <person name="Ramirez L."/>
            <person name="Alfaro M."/>
            <person name="Sun H."/>
            <person name="Tritt A."/>
            <person name="Yoshinaga Y."/>
            <person name="Zwiers L.-H."/>
            <person name="Turgeon B."/>
            <person name="Goodwin S."/>
            <person name="Spatafora J."/>
            <person name="Crous P."/>
            <person name="Grigoriev I."/>
        </authorList>
    </citation>
    <scope>NUCLEOTIDE SEQUENCE</scope>
    <source>
        <strain evidence="6">ATCC 16933</strain>
    </source>
</reference>
<evidence type="ECO:0000313" key="6">
    <source>
        <dbReference type="EMBL" id="KAF2452811.1"/>
    </source>
</evidence>
<dbReference type="PANTHER" id="PTHR31465:SF1">
    <property type="entry name" value="PROTEIN RTA1-RELATED"/>
    <property type="match status" value="1"/>
</dbReference>
<feature type="transmembrane region" description="Helical" evidence="5">
    <location>
        <begin position="91"/>
        <end position="113"/>
    </location>
</feature>
<evidence type="ECO:0000256" key="2">
    <source>
        <dbReference type="ARBA" id="ARBA00022692"/>
    </source>
</evidence>
<dbReference type="AlphaFoldDB" id="A0A6A6NM79"/>
<feature type="transmembrane region" description="Helical" evidence="5">
    <location>
        <begin position="33"/>
        <end position="54"/>
    </location>
</feature>
<keyword evidence="7" id="KW-1185">Reference proteome</keyword>
<protein>
    <submittedName>
        <fullName evidence="6">Putative RTA1 domain protein</fullName>
    </submittedName>
</protein>
<dbReference type="Pfam" id="PF04479">
    <property type="entry name" value="RTA1"/>
    <property type="match status" value="1"/>
</dbReference>
<proteinExistence type="predicted"/>
<dbReference type="EMBL" id="MU001703">
    <property type="protein sequence ID" value="KAF2452811.1"/>
    <property type="molecule type" value="Genomic_DNA"/>
</dbReference>
<evidence type="ECO:0000256" key="5">
    <source>
        <dbReference type="SAM" id="Phobius"/>
    </source>
</evidence>
<feature type="transmembrane region" description="Helical" evidence="5">
    <location>
        <begin position="61"/>
        <end position="79"/>
    </location>
</feature>
<evidence type="ECO:0000256" key="3">
    <source>
        <dbReference type="ARBA" id="ARBA00022989"/>
    </source>
</evidence>
<keyword evidence="3 5" id="KW-1133">Transmembrane helix</keyword>
<keyword evidence="4 5" id="KW-0472">Membrane</keyword>
<dbReference type="GO" id="GO:0016020">
    <property type="term" value="C:membrane"/>
    <property type="evidence" value="ECO:0007669"/>
    <property type="project" value="UniProtKB-SubCell"/>
</dbReference>
<accession>A0A6A6NM79</accession>
<feature type="transmembrane region" description="Helical" evidence="5">
    <location>
        <begin position="166"/>
        <end position="189"/>
    </location>
</feature>
<sequence length="300" mass="33458">MAIMHPPYISIATNTFTKRAPSEHGYYEYDPSVAGNAIFMVLFLIATLGHIWRIWHFRSRYFIPFVVGGLFETAGYAARIYSRNHLTLGPYVVQSVLILVAPALFAATIYMILGRIVRLVHAPHHSIFKPTIVTKVFVCGDVFCFLVQSGGGGLQAQEGNRNLGRAIVLVGLVAQILIFGFFIVVAGVFHVRTVKAPTEVSPRIPWRKHMFMLYLTSALIMVRNLVRVVEYAQGYSGYIITHEWCLFVFDSLLMFAAMLALFIAHPGSLIGRSPESKAVDAEGMRLASRDAGVSEPHRRI</sequence>
<dbReference type="Proteomes" id="UP000799766">
    <property type="component" value="Unassembled WGS sequence"/>
</dbReference>